<dbReference type="RefSeq" id="WP_008043910.1">
    <property type="nucleotide sequence ID" value="NZ_CH724150.1"/>
</dbReference>
<dbReference type="EMBL" id="AAOE01000036">
    <property type="protein sequence ID" value="EAR07642.1"/>
    <property type="molecule type" value="Genomic_DNA"/>
</dbReference>
<keyword evidence="2" id="KW-1185">Reference proteome</keyword>
<dbReference type="STRING" id="314283.MED297_17572"/>
<dbReference type="Pfam" id="PF07103">
    <property type="entry name" value="DUF1365"/>
    <property type="match status" value="1"/>
</dbReference>
<evidence type="ECO:0008006" key="3">
    <source>
        <dbReference type="Google" id="ProtNLM"/>
    </source>
</evidence>
<proteinExistence type="predicted"/>
<comment type="caution">
    <text evidence="1">The sequence shown here is derived from an EMBL/GenBank/DDBJ whole genome shotgun (WGS) entry which is preliminary data.</text>
</comment>
<gene>
    <name evidence="1" type="ORF">MED297_17572</name>
</gene>
<name>A4BJR7_9GAMM</name>
<protein>
    <recommendedName>
        <fullName evidence="3">Chromosome partitioning protein ParA</fullName>
    </recommendedName>
</protein>
<dbReference type="PANTHER" id="PTHR33973:SF4">
    <property type="entry name" value="OS07G0153300 PROTEIN"/>
    <property type="match status" value="1"/>
</dbReference>
<dbReference type="Proteomes" id="UP000005953">
    <property type="component" value="Unassembled WGS sequence"/>
</dbReference>
<dbReference type="InterPro" id="IPR010775">
    <property type="entry name" value="DUF1365"/>
</dbReference>
<reference evidence="1 2" key="1">
    <citation type="submission" date="2006-02" db="EMBL/GenBank/DDBJ databases">
        <authorList>
            <person name="Pinhassi J."/>
            <person name="Pedros-Alio C."/>
            <person name="Ferriera S."/>
            <person name="Johnson J."/>
            <person name="Kravitz S."/>
            <person name="Halpern A."/>
            <person name="Remington K."/>
            <person name="Beeson K."/>
            <person name="Tran B."/>
            <person name="Rogers Y.-H."/>
            <person name="Friedman R."/>
            <person name="Venter J.C."/>
        </authorList>
    </citation>
    <scope>NUCLEOTIDE SEQUENCE [LARGE SCALE GENOMIC DNA]</scope>
    <source>
        <strain evidence="1 2">MED297</strain>
    </source>
</reference>
<evidence type="ECO:0000313" key="1">
    <source>
        <dbReference type="EMBL" id="EAR07642.1"/>
    </source>
</evidence>
<evidence type="ECO:0000313" key="2">
    <source>
        <dbReference type="Proteomes" id="UP000005953"/>
    </source>
</evidence>
<organism evidence="1 2">
    <name type="scientific">Reinekea blandensis MED297</name>
    <dbReference type="NCBI Taxonomy" id="314283"/>
    <lineage>
        <taxon>Bacteria</taxon>
        <taxon>Pseudomonadati</taxon>
        <taxon>Pseudomonadota</taxon>
        <taxon>Gammaproteobacteria</taxon>
        <taxon>Oceanospirillales</taxon>
        <taxon>Saccharospirillaceae</taxon>
        <taxon>Reinekea</taxon>
    </lineage>
</organism>
<sequence>MPENYEIPAPKEHSRLMVGWVRHRRYSPKPHVLKYPLFMWYLDLDELAEISIRSRLLTQEKRGWCTFKRADYFGPPDRPLKEAVIDRICAQTKLTPAEISRVCMLTNLRTLGYIMNPVTFYYAFNHNDELIAIMPEITNTPWSERFQYVLNTGTAEGGINPFRMGRGRFRFQLDKHFHISPFHPMNMQYDWRFKTPEQPDNLIHLENWQHGKKVFDATLMLKPKPITPSSVRSTLIRFPWMTVTVASGIYWNALKLWLKGVPFYSHPNKKKKEKTS</sequence>
<accession>A4BJR7</accession>
<dbReference type="HOGENOM" id="CLU_065913_0_0_6"/>
<dbReference type="AlphaFoldDB" id="A4BJR7"/>
<dbReference type="OrthoDB" id="9778801at2"/>
<dbReference type="PANTHER" id="PTHR33973">
    <property type="entry name" value="OS07G0153300 PROTEIN"/>
    <property type="match status" value="1"/>
</dbReference>